<protein>
    <recommendedName>
        <fullName evidence="3">Rab-GAP TBC domain-containing protein</fullName>
    </recommendedName>
</protein>
<comment type="caution">
    <text evidence="1">The sequence shown here is derived from an EMBL/GenBank/DDBJ whole genome shotgun (WGS) entry which is preliminary data.</text>
</comment>
<dbReference type="EMBL" id="AUSU01008810">
    <property type="protein sequence ID" value="EPS58901.1"/>
    <property type="molecule type" value="Genomic_DNA"/>
</dbReference>
<gene>
    <name evidence="1" type="ORF">M569_15911</name>
</gene>
<dbReference type="SUPFAM" id="SSF47923">
    <property type="entry name" value="Ypt/Rab-GAP domain of gyp1p"/>
    <property type="match status" value="1"/>
</dbReference>
<accession>S8C3H0</accession>
<dbReference type="InterPro" id="IPR035969">
    <property type="entry name" value="Rab-GAP_TBC_sf"/>
</dbReference>
<name>S8C3H0_9LAMI</name>
<dbReference type="OrthoDB" id="10264062at2759"/>
<feature type="non-terminal residue" evidence="1">
    <location>
        <position position="204"/>
    </location>
</feature>
<sequence length="204" mass="23108">MSFDGKENPWRCVKGRTVHFQRVSSLFRDIGEPCLHQTPIKMSRMLKRDKWLATFDAEGKIFGFQKLLKLIVLGGVDPSIRPEVWEFLLGCYSVRSTAEYRRQLRAARRQRYSDLVKQCQVMHSSVGTGSLAYAVGSKVMDVRLSSKEDGMRSAEVRSGRISESSVDKIDDNCIFDSDCTDRSFRLRKKSSSDAGDHLSIQGST</sequence>
<evidence type="ECO:0008006" key="3">
    <source>
        <dbReference type="Google" id="ProtNLM"/>
    </source>
</evidence>
<dbReference type="Proteomes" id="UP000015453">
    <property type="component" value="Unassembled WGS sequence"/>
</dbReference>
<organism evidence="1 2">
    <name type="scientific">Genlisea aurea</name>
    <dbReference type="NCBI Taxonomy" id="192259"/>
    <lineage>
        <taxon>Eukaryota</taxon>
        <taxon>Viridiplantae</taxon>
        <taxon>Streptophyta</taxon>
        <taxon>Embryophyta</taxon>
        <taxon>Tracheophyta</taxon>
        <taxon>Spermatophyta</taxon>
        <taxon>Magnoliopsida</taxon>
        <taxon>eudicotyledons</taxon>
        <taxon>Gunneridae</taxon>
        <taxon>Pentapetalae</taxon>
        <taxon>asterids</taxon>
        <taxon>lamiids</taxon>
        <taxon>Lamiales</taxon>
        <taxon>Lentibulariaceae</taxon>
        <taxon>Genlisea</taxon>
    </lineage>
</organism>
<keyword evidence="2" id="KW-1185">Reference proteome</keyword>
<reference evidence="1 2" key="1">
    <citation type="journal article" date="2013" name="BMC Genomics">
        <title>The miniature genome of a carnivorous plant Genlisea aurea contains a low number of genes and short non-coding sequences.</title>
        <authorList>
            <person name="Leushkin E.V."/>
            <person name="Sutormin R.A."/>
            <person name="Nabieva E.R."/>
            <person name="Penin A.A."/>
            <person name="Kondrashov A.S."/>
            <person name="Logacheva M.D."/>
        </authorList>
    </citation>
    <scope>NUCLEOTIDE SEQUENCE [LARGE SCALE GENOMIC DNA]</scope>
</reference>
<evidence type="ECO:0000313" key="2">
    <source>
        <dbReference type="Proteomes" id="UP000015453"/>
    </source>
</evidence>
<dbReference type="AlphaFoldDB" id="S8C3H0"/>
<evidence type="ECO:0000313" key="1">
    <source>
        <dbReference type="EMBL" id="EPS58901.1"/>
    </source>
</evidence>
<proteinExistence type="predicted"/>